<gene>
    <name evidence="1" type="ORF">LCGC14_2766980</name>
</gene>
<protein>
    <submittedName>
        <fullName evidence="1">Uncharacterized protein</fullName>
    </submittedName>
</protein>
<comment type="caution">
    <text evidence="1">The sequence shown here is derived from an EMBL/GenBank/DDBJ whole genome shotgun (WGS) entry which is preliminary data.</text>
</comment>
<evidence type="ECO:0000313" key="1">
    <source>
        <dbReference type="EMBL" id="KKK86063.1"/>
    </source>
</evidence>
<reference evidence="1" key="1">
    <citation type="journal article" date="2015" name="Nature">
        <title>Complex archaea that bridge the gap between prokaryotes and eukaryotes.</title>
        <authorList>
            <person name="Spang A."/>
            <person name="Saw J.H."/>
            <person name="Jorgensen S.L."/>
            <person name="Zaremba-Niedzwiedzka K."/>
            <person name="Martijn J."/>
            <person name="Lind A.E."/>
            <person name="van Eijk R."/>
            <person name="Schleper C."/>
            <person name="Guy L."/>
            <person name="Ettema T.J."/>
        </authorList>
    </citation>
    <scope>NUCLEOTIDE SEQUENCE</scope>
</reference>
<accession>A0A0F8YXC6</accession>
<feature type="non-terminal residue" evidence="1">
    <location>
        <position position="1"/>
    </location>
</feature>
<dbReference type="EMBL" id="LAZR01051019">
    <property type="protein sequence ID" value="KKK86063.1"/>
    <property type="molecule type" value="Genomic_DNA"/>
</dbReference>
<sequence length="51" mass="6002">KELLNFSRFLIELNQVPKEIKKKLKLYNFNHLKIVTLSRSKIFNASGKVVN</sequence>
<organism evidence="1">
    <name type="scientific">marine sediment metagenome</name>
    <dbReference type="NCBI Taxonomy" id="412755"/>
    <lineage>
        <taxon>unclassified sequences</taxon>
        <taxon>metagenomes</taxon>
        <taxon>ecological metagenomes</taxon>
    </lineage>
</organism>
<name>A0A0F8YXC6_9ZZZZ</name>
<dbReference type="AlphaFoldDB" id="A0A0F8YXC6"/>
<proteinExistence type="predicted"/>